<proteinExistence type="inferred from homology"/>
<comment type="subcellular location">
    <subcellularLocation>
        <location evidence="1">Secreted</location>
    </subcellularLocation>
</comment>
<evidence type="ECO:0000256" key="7">
    <source>
        <dbReference type="ARBA" id="ARBA00022553"/>
    </source>
</evidence>
<dbReference type="InterPro" id="IPR058704">
    <property type="entry name" value="BGLAP-like_C"/>
</dbReference>
<gene>
    <name evidence="14" type="ORF">Q5P01_017729</name>
</gene>
<comment type="similarity">
    <text evidence="2">Belongs to the osteocalcin/matrix Gla protein family.</text>
</comment>
<evidence type="ECO:0000256" key="11">
    <source>
        <dbReference type="ARBA" id="ARBA00023188"/>
    </source>
</evidence>
<evidence type="ECO:0000256" key="2">
    <source>
        <dbReference type="ARBA" id="ARBA00008850"/>
    </source>
</evidence>
<name>A0AA88SDB7_CHASR</name>
<dbReference type="GO" id="GO:0005509">
    <property type="term" value="F:calcium ion binding"/>
    <property type="evidence" value="ECO:0007669"/>
    <property type="project" value="InterPro"/>
</dbReference>
<keyword evidence="10" id="KW-1015">Disulfide bond</keyword>
<keyword evidence="9" id="KW-0892">Osteogenesis</keyword>
<evidence type="ECO:0000313" key="15">
    <source>
        <dbReference type="Proteomes" id="UP001187415"/>
    </source>
</evidence>
<dbReference type="Proteomes" id="UP001187415">
    <property type="component" value="Unassembled WGS sequence"/>
</dbReference>
<keyword evidence="5" id="KW-0301">Gamma-carboxyglutamic acid</keyword>
<dbReference type="PROSITE" id="PS50998">
    <property type="entry name" value="GLA_2"/>
    <property type="match status" value="1"/>
</dbReference>
<keyword evidence="15" id="KW-1185">Reference proteome</keyword>
<dbReference type="GO" id="GO:0001503">
    <property type="term" value="P:ossification"/>
    <property type="evidence" value="ECO:0007669"/>
    <property type="project" value="UniProtKB-KW"/>
</dbReference>
<dbReference type="InterPro" id="IPR035972">
    <property type="entry name" value="GLA-like_dom_SF"/>
</dbReference>
<keyword evidence="8" id="KW-0221">Differentiation</keyword>
<protein>
    <recommendedName>
        <fullName evidence="3">Matrix Gla protein</fullName>
    </recommendedName>
</protein>
<dbReference type="EMBL" id="JAUPFM010000013">
    <property type="protein sequence ID" value="KAK2833840.1"/>
    <property type="molecule type" value="Genomic_DNA"/>
</dbReference>
<keyword evidence="11" id="KW-0891">Chondrogenesis</keyword>
<evidence type="ECO:0000256" key="1">
    <source>
        <dbReference type="ARBA" id="ARBA00004613"/>
    </source>
</evidence>
<evidence type="ECO:0000256" key="8">
    <source>
        <dbReference type="ARBA" id="ARBA00022782"/>
    </source>
</evidence>
<evidence type="ECO:0000256" key="12">
    <source>
        <dbReference type="SAM" id="MobiDB-lite"/>
    </source>
</evidence>
<dbReference type="InterPro" id="IPR027118">
    <property type="entry name" value="MGP"/>
</dbReference>
<comment type="caution">
    <text evidence="14">The sequence shown here is derived from an EMBL/GenBank/DDBJ whole genome shotgun (WGS) entry which is preliminary data.</text>
</comment>
<dbReference type="GO" id="GO:0005576">
    <property type="term" value="C:extracellular region"/>
    <property type="evidence" value="ECO:0007669"/>
    <property type="project" value="UniProtKB-SubCell"/>
</dbReference>
<accession>A0AA88SDB7</accession>
<dbReference type="SUPFAM" id="SSF57630">
    <property type="entry name" value="GLA-domain"/>
    <property type="match status" value="1"/>
</dbReference>
<feature type="domain" description="Gla" evidence="13">
    <location>
        <begin position="157"/>
        <end position="203"/>
    </location>
</feature>
<dbReference type="AlphaFoldDB" id="A0AA88SDB7"/>
<dbReference type="InterPro" id="IPR000294">
    <property type="entry name" value="GLA_domain"/>
</dbReference>
<dbReference type="Pfam" id="PF25890">
    <property type="entry name" value="BGLAP_C"/>
    <property type="match status" value="1"/>
</dbReference>
<evidence type="ECO:0000256" key="3">
    <source>
        <dbReference type="ARBA" id="ARBA00017145"/>
    </source>
</evidence>
<feature type="region of interest" description="Disordered" evidence="12">
    <location>
        <begin position="1"/>
        <end position="26"/>
    </location>
</feature>
<evidence type="ECO:0000256" key="5">
    <source>
        <dbReference type="ARBA" id="ARBA00022479"/>
    </source>
</evidence>
<keyword evidence="6" id="KW-0964">Secreted</keyword>
<dbReference type="GO" id="GO:0030154">
    <property type="term" value="P:cell differentiation"/>
    <property type="evidence" value="ECO:0007669"/>
    <property type="project" value="UniProtKB-KW"/>
</dbReference>
<evidence type="ECO:0000313" key="14">
    <source>
        <dbReference type="EMBL" id="KAK2833840.1"/>
    </source>
</evidence>
<feature type="compositionally biased region" description="Polar residues" evidence="12">
    <location>
        <begin position="1"/>
        <end position="23"/>
    </location>
</feature>
<evidence type="ECO:0000259" key="13">
    <source>
        <dbReference type="PROSITE" id="PS50998"/>
    </source>
</evidence>
<sequence>MGQSENKPGFQQLSLHTVGSPRSDSSRAKCSEWVWSRRGRSTWAQTRAAKVRLRSSSALCFASYIEPKSQLQASGIEAEGYIPWENIHTEASFPDFSSVTDTGRHTSGRMRSLLRLAALCAVLSLCVCYDSHESSESAEDLFVSRHRANSFIPSRGSPLHFPSVMRATKSPVERRAEICEDFFPCRYYAYRHGYQQAFQRYFTRDGAQNQPQRPARARRS</sequence>
<dbReference type="PANTHER" id="PTHR10109:SF0">
    <property type="entry name" value="MATRIX GLA PROTEIN"/>
    <property type="match status" value="1"/>
</dbReference>
<keyword evidence="7" id="KW-0597">Phosphoprotein</keyword>
<keyword evidence="4" id="KW-0217">Developmental protein</keyword>
<evidence type="ECO:0000256" key="10">
    <source>
        <dbReference type="ARBA" id="ARBA00023157"/>
    </source>
</evidence>
<dbReference type="GO" id="GO:0051216">
    <property type="term" value="P:cartilage development"/>
    <property type="evidence" value="ECO:0007669"/>
    <property type="project" value="UniProtKB-KW"/>
</dbReference>
<evidence type="ECO:0000256" key="9">
    <source>
        <dbReference type="ARBA" id="ARBA00022855"/>
    </source>
</evidence>
<dbReference type="PANTHER" id="PTHR10109">
    <property type="entry name" value="MATRIX GLA PROTEIN"/>
    <property type="match status" value="1"/>
</dbReference>
<evidence type="ECO:0000256" key="6">
    <source>
        <dbReference type="ARBA" id="ARBA00022525"/>
    </source>
</evidence>
<evidence type="ECO:0000256" key="4">
    <source>
        <dbReference type="ARBA" id="ARBA00022473"/>
    </source>
</evidence>
<organism evidence="14 15">
    <name type="scientific">Channa striata</name>
    <name type="common">Snakehead murrel</name>
    <name type="synonym">Ophicephalus striatus</name>
    <dbReference type="NCBI Taxonomy" id="64152"/>
    <lineage>
        <taxon>Eukaryota</taxon>
        <taxon>Metazoa</taxon>
        <taxon>Chordata</taxon>
        <taxon>Craniata</taxon>
        <taxon>Vertebrata</taxon>
        <taxon>Euteleostomi</taxon>
        <taxon>Actinopterygii</taxon>
        <taxon>Neopterygii</taxon>
        <taxon>Teleostei</taxon>
        <taxon>Neoteleostei</taxon>
        <taxon>Acanthomorphata</taxon>
        <taxon>Anabantaria</taxon>
        <taxon>Anabantiformes</taxon>
        <taxon>Channoidei</taxon>
        <taxon>Channidae</taxon>
        <taxon>Channa</taxon>
    </lineage>
</organism>
<dbReference type="GO" id="GO:0031012">
    <property type="term" value="C:extracellular matrix"/>
    <property type="evidence" value="ECO:0007669"/>
    <property type="project" value="InterPro"/>
</dbReference>
<reference evidence="14" key="1">
    <citation type="submission" date="2023-07" db="EMBL/GenBank/DDBJ databases">
        <title>Chromosome-level Genome Assembly of Striped Snakehead (Channa striata).</title>
        <authorList>
            <person name="Liu H."/>
        </authorList>
    </citation>
    <scope>NUCLEOTIDE SEQUENCE</scope>
    <source>
        <strain evidence="14">Gz</strain>
        <tissue evidence="14">Muscle</tissue>
    </source>
</reference>